<name>A0ABV8LIT1_9ACTN</name>
<gene>
    <name evidence="2" type="ORF">ACFOZ4_06010</name>
</gene>
<feature type="transmembrane region" description="Helical" evidence="1">
    <location>
        <begin position="192"/>
        <end position="213"/>
    </location>
</feature>
<keyword evidence="1" id="KW-0472">Membrane</keyword>
<feature type="transmembrane region" description="Helical" evidence="1">
    <location>
        <begin position="131"/>
        <end position="155"/>
    </location>
</feature>
<evidence type="ECO:0000256" key="1">
    <source>
        <dbReference type="SAM" id="Phobius"/>
    </source>
</evidence>
<feature type="transmembrane region" description="Helical" evidence="1">
    <location>
        <begin position="162"/>
        <end position="180"/>
    </location>
</feature>
<reference evidence="3" key="1">
    <citation type="journal article" date="2019" name="Int. J. Syst. Evol. Microbiol.">
        <title>The Global Catalogue of Microorganisms (GCM) 10K type strain sequencing project: providing services to taxonomists for standard genome sequencing and annotation.</title>
        <authorList>
            <consortium name="The Broad Institute Genomics Platform"/>
            <consortium name="The Broad Institute Genome Sequencing Center for Infectious Disease"/>
            <person name="Wu L."/>
            <person name="Ma J."/>
        </authorList>
    </citation>
    <scope>NUCLEOTIDE SEQUENCE [LARGE SCALE GENOMIC DNA]</scope>
    <source>
        <strain evidence="3">CGMCC 4.7289</strain>
    </source>
</reference>
<accession>A0ABV8LIT1</accession>
<keyword evidence="3" id="KW-1185">Reference proteome</keyword>
<proteinExistence type="predicted"/>
<comment type="caution">
    <text evidence="2">The sequence shown here is derived from an EMBL/GenBank/DDBJ whole genome shotgun (WGS) entry which is preliminary data.</text>
</comment>
<dbReference type="RefSeq" id="WP_253758430.1">
    <property type="nucleotide sequence ID" value="NZ_JAMZDZ010000001.1"/>
</dbReference>
<keyword evidence="1" id="KW-1133">Transmembrane helix</keyword>
<feature type="transmembrane region" description="Helical" evidence="1">
    <location>
        <begin position="220"/>
        <end position="241"/>
    </location>
</feature>
<evidence type="ECO:0000313" key="2">
    <source>
        <dbReference type="EMBL" id="MFC4130158.1"/>
    </source>
</evidence>
<keyword evidence="1" id="KW-0812">Transmembrane</keyword>
<organism evidence="2 3">
    <name type="scientific">Hamadaea flava</name>
    <dbReference type="NCBI Taxonomy" id="1742688"/>
    <lineage>
        <taxon>Bacteria</taxon>
        <taxon>Bacillati</taxon>
        <taxon>Actinomycetota</taxon>
        <taxon>Actinomycetes</taxon>
        <taxon>Micromonosporales</taxon>
        <taxon>Micromonosporaceae</taxon>
        <taxon>Hamadaea</taxon>
    </lineage>
</organism>
<feature type="transmembrane region" description="Helical" evidence="1">
    <location>
        <begin position="278"/>
        <end position="296"/>
    </location>
</feature>
<dbReference type="EMBL" id="JBHSAY010000005">
    <property type="protein sequence ID" value="MFC4130158.1"/>
    <property type="molecule type" value="Genomic_DNA"/>
</dbReference>
<dbReference type="Proteomes" id="UP001595816">
    <property type="component" value="Unassembled WGS sequence"/>
</dbReference>
<protein>
    <recommendedName>
        <fullName evidence="4">ABC transporter permease</fullName>
    </recommendedName>
</protein>
<evidence type="ECO:0000313" key="3">
    <source>
        <dbReference type="Proteomes" id="UP001595816"/>
    </source>
</evidence>
<evidence type="ECO:0008006" key="4">
    <source>
        <dbReference type="Google" id="ProtNLM"/>
    </source>
</evidence>
<sequence>MKRAALLAAVVIVAQALLIPLFVGPAANMAPRDLPIAVAGPGPATSAITAKLQAEEGAFTITQAADATAADQLIRDREVYGAFVVTASGVEVHTAPAASPVVATLLSAAAAENNAKVVAVVPLPADDPRGAGFTAGFLPLLLTGMLAGILLVVLVPLKWARLLGSLGYAVGSGLIGSVVLREWLGVITGNYWADAAAVGLVGLAASALVAGLGSVFGPPGIGLGALTVFLVGNPLSGVAGAPELLPQPWGDVGQHLPAGAGATLLRSVAFFDGAGSAYSMWVLIAYAVGGLALIAVGRSTRPAVQPVAEPVREPVAA</sequence>